<organism evidence="6 7">
    <name type="scientific">Phascolomyces articulosus</name>
    <dbReference type="NCBI Taxonomy" id="60185"/>
    <lineage>
        <taxon>Eukaryota</taxon>
        <taxon>Fungi</taxon>
        <taxon>Fungi incertae sedis</taxon>
        <taxon>Mucoromycota</taxon>
        <taxon>Mucoromycotina</taxon>
        <taxon>Mucoromycetes</taxon>
        <taxon>Mucorales</taxon>
        <taxon>Lichtheimiaceae</taxon>
        <taxon>Phascolomyces</taxon>
    </lineage>
</organism>
<dbReference type="InterPro" id="IPR001841">
    <property type="entry name" value="Znf_RING"/>
</dbReference>
<dbReference type="InterPro" id="IPR011016">
    <property type="entry name" value="Znf_RING-CH"/>
</dbReference>
<keyword evidence="1" id="KW-0479">Metal-binding</keyword>
<evidence type="ECO:0000259" key="5">
    <source>
        <dbReference type="PROSITE" id="PS50089"/>
    </source>
</evidence>
<dbReference type="Gene3D" id="3.30.40.10">
    <property type="entry name" value="Zinc/RING finger domain, C3HC4 (zinc finger)"/>
    <property type="match status" value="1"/>
</dbReference>
<reference evidence="6" key="1">
    <citation type="journal article" date="2022" name="IScience">
        <title>Evolution of zygomycete secretomes and the origins of terrestrial fungal ecologies.</title>
        <authorList>
            <person name="Chang Y."/>
            <person name="Wang Y."/>
            <person name="Mondo S."/>
            <person name="Ahrendt S."/>
            <person name="Andreopoulos W."/>
            <person name="Barry K."/>
            <person name="Beard J."/>
            <person name="Benny G.L."/>
            <person name="Blankenship S."/>
            <person name="Bonito G."/>
            <person name="Cuomo C."/>
            <person name="Desiro A."/>
            <person name="Gervers K.A."/>
            <person name="Hundley H."/>
            <person name="Kuo A."/>
            <person name="LaButti K."/>
            <person name="Lang B.F."/>
            <person name="Lipzen A."/>
            <person name="O'Donnell K."/>
            <person name="Pangilinan J."/>
            <person name="Reynolds N."/>
            <person name="Sandor L."/>
            <person name="Smith M.E."/>
            <person name="Tsang A."/>
            <person name="Grigoriev I.V."/>
            <person name="Stajich J.E."/>
            <person name="Spatafora J.W."/>
        </authorList>
    </citation>
    <scope>NUCLEOTIDE SEQUENCE</scope>
    <source>
        <strain evidence="6">RSA 2281</strain>
    </source>
</reference>
<evidence type="ECO:0000256" key="4">
    <source>
        <dbReference type="PROSITE-ProRule" id="PRU00175"/>
    </source>
</evidence>
<accession>A0AAD5PBW6</accession>
<protein>
    <recommendedName>
        <fullName evidence="5">RING-type domain-containing protein</fullName>
    </recommendedName>
</protein>
<dbReference type="SMART" id="SM00744">
    <property type="entry name" value="RINGv"/>
    <property type="match status" value="1"/>
</dbReference>
<feature type="domain" description="RING-type" evidence="5">
    <location>
        <begin position="60"/>
        <end position="99"/>
    </location>
</feature>
<keyword evidence="3" id="KW-0862">Zinc</keyword>
<dbReference type="Pfam" id="PF13639">
    <property type="entry name" value="zf-RING_2"/>
    <property type="match status" value="1"/>
</dbReference>
<comment type="caution">
    <text evidence="6">The sequence shown here is derived from an EMBL/GenBank/DDBJ whole genome shotgun (WGS) entry which is preliminary data.</text>
</comment>
<dbReference type="PANTHER" id="PTHR16047:SF7">
    <property type="entry name" value="E3 UBIQUITIN-PROTEIN LIGASE RFWD3"/>
    <property type="match status" value="1"/>
</dbReference>
<dbReference type="EMBL" id="JAIXMP010000021">
    <property type="protein sequence ID" value="KAI9256460.1"/>
    <property type="molecule type" value="Genomic_DNA"/>
</dbReference>
<evidence type="ECO:0000256" key="1">
    <source>
        <dbReference type="ARBA" id="ARBA00022723"/>
    </source>
</evidence>
<dbReference type="SMART" id="SM00184">
    <property type="entry name" value="RING"/>
    <property type="match status" value="1"/>
</dbReference>
<dbReference type="GO" id="GO:0016567">
    <property type="term" value="P:protein ubiquitination"/>
    <property type="evidence" value="ECO:0007669"/>
    <property type="project" value="InterPro"/>
</dbReference>
<evidence type="ECO:0000313" key="7">
    <source>
        <dbReference type="Proteomes" id="UP001209540"/>
    </source>
</evidence>
<keyword evidence="7" id="KW-1185">Reference proteome</keyword>
<dbReference type="AlphaFoldDB" id="A0AAD5PBW6"/>
<dbReference type="InterPro" id="IPR013083">
    <property type="entry name" value="Znf_RING/FYVE/PHD"/>
</dbReference>
<proteinExistence type="predicted"/>
<evidence type="ECO:0000256" key="2">
    <source>
        <dbReference type="ARBA" id="ARBA00022771"/>
    </source>
</evidence>
<dbReference type="GO" id="GO:0008270">
    <property type="term" value="F:zinc ion binding"/>
    <property type="evidence" value="ECO:0007669"/>
    <property type="project" value="UniProtKB-KW"/>
</dbReference>
<name>A0AAD5PBW6_9FUNG</name>
<dbReference type="SUPFAM" id="SSF57850">
    <property type="entry name" value="RING/U-box"/>
    <property type="match status" value="1"/>
</dbReference>
<evidence type="ECO:0000256" key="3">
    <source>
        <dbReference type="ARBA" id="ARBA00022833"/>
    </source>
</evidence>
<keyword evidence="2 4" id="KW-0863">Zinc-finger</keyword>
<gene>
    <name evidence="6" type="ORF">BDA99DRAFT_139106</name>
</gene>
<dbReference type="PROSITE" id="PS50089">
    <property type="entry name" value="ZF_RING_2"/>
    <property type="match status" value="1"/>
</dbReference>
<evidence type="ECO:0000313" key="6">
    <source>
        <dbReference type="EMBL" id="KAI9256460.1"/>
    </source>
</evidence>
<dbReference type="GO" id="GO:0036297">
    <property type="term" value="P:interstrand cross-link repair"/>
    <property type="evidence" value="ECO:0007669"/>
    <property type="project" value="InterPro"/>
</dbReference>
<dbReference type="GO" id="GO:0005634">
    <property type="term" value="C:nucleus"/>
    <property type="evidence" value="ECO:0007669"/>
    <property type="project" value="InterPro"/>
</dbReference>
<reference evidence="6" key="2">
    <citation type="submission" date="2023-02" db="EMBL/GenBank/DDBJ databases">
        <authorList>
            <consortium name="DOE Joint Genome Institute"/>
            <person name="Mondo S.J."/>
            <person name="Chang Y."/>
            <person name="Wang Y."/>
            <person name="Ahrendt S."/>
            <person name="Andreopoulos W."/>
            <person name="Barry K."/>
            <person name="Beard J."/>
            <person name="Benny G.L."/>
            <person name="Blankenship S."/>
            <person name="Bonito G."/>
            <person name="Cuomo C."/>
            <person name="Desiro A."/>
            <person name="Gervers K.A."/>
            <person name="Hundley H."/>
            <person name="Kuo A."/>
            <person name="LaButti K."/>
            <person name="Lang B.F."/>
            <person name="Lipzen A."/>
            <person name="O'Donnell K."/>
            <person name="Pangilinan J."/>
            <person name="Reynolds N."/>
            <person name="Sandor L."/>
            <person name="Smith M.W."/>
            <person name="Tsang A."/>
            <person name="Grigoriev I.V."/>
            <person name="Stajich J.E."/>
            <person name="Spatafora J.W."/>
        </authorList>
    </citation>
    <scope>NUCLEOTIDE SEQUENCE</scope>
    <source>
        <strain evidence="6">RSA 2281</strain>
    </source>
</reference>
<dbReference type="InterPro" id="IPR037381">
    <property type="entry name" value="RFWD3"/>
</dbReference>
<dbReference type="Proteomes" id="UP001209540">
    <property type="component" value="Unassembled WGS sequence"/>
</dbReference>
<dbReference type="GO" id="GO:0004842">
    <property type="term" value="F:ubiquitin-protein transferase activity"/>
    <property type="evidence" value="ECO:0007669"/>
    <property type="project" value="InterPro"/>
</dbReference>
<sequence>MKQALTTQPEDRNIFPNTGHPFRHNFHFTPAFLFFLLFFNIHSPQQPTTNHTTKKSMTSCTICVTAIEEDIAALPCRHVFHTECIKQWFSQKTSCPNCNKRFQRNSVIGPLYLEDPKALKATSATNNRNNETDQTELTLLRGQLAIFQRSTRELQQKVTYLKSIRSVDQLDSATQTPEAQGRIRHWQHLDNEHLATLVEVTSNKQR</sequence>
<dbReference type="PANTHER" id="PTHR16047">
    <property type="entry name" value="RFWD3 PROTEIN"/>
    <property type="match status" value="1"/>
</dbReference>